<dbReference type="Gene3D" id="2.60.40.1320">
    <property type="entry name" value="SRS domain"/>
    <property type="match status" value="2"/>
</dbReference>
<dbReference type="EMBL" id="NWUJ01000002">
    <property type="protein sequence ID" value="PFH36931.1"/>
    <property type="molecule type" value="Genomic_DNA"/>
</dbReference>
<organism evidence="2 3">
    <name type="scientific">Besnoitia besnoiti</name>
    <name type="common">Apicomplexan protozoan</name>
    <dbReference type="NCBI Taxonomy" id="94643"/>
    <lineage>
        <taxon>Eukaryota</taxon>
        <taxon>Sar</taxon>
        <taxon>Alveolata</taxon>
        <taxon>Apicomplexa</taxon>
        <taxon>Conoidasida</taxon>
        <taxon>Coccidia</taxon>
        <taxon>Eucoccidiorida</taxon>
        <taxon>Eimeriorina</taxon>
        <taxon>Sarcocystidae</taxon>
        <taxon>Besnoitia</taxon>
    </lineage>
</organism>
<dbReference type="Proteomes" id="UP000224006">
    <property type="component" value="Chromosome II"/>
</dbReference>
<keyword evidence="3" id="KW-1185">Reference proteome</keyword>
<feature type="chain" id="PRO_5012812180" description="SAG-related sequence" evidence="1">
    <location>
        <begin position="20"/>
        <end position="342"/>
    </location>
</feature>
<evidence type="ECO:0000256" key="1">
    <source>
        <dbReference type="SAM" id="SignalP"/>
    </source>
</evidence>
<evidence type="ECO:0000313" key="2">
    <source>
        <dbReference type="EMBL" id="PFH36931.1"/>
    </source>
</evidence>
<reference evidence="2 3" key="1">
    <citation type="submission" date="2017-09" db="EMBL/GenBank/DDBJ databases">
        <title>Genome sequencing of Besnoitia besnoiti strain Bb-Ger1.</title>
        <authorList>
            <person name="Schares G."/>
            <person name="Venepally P."/>
            <person name="Lorenzi H.A."/>
        </authorList>
    </citation>
    <scope>NUCLEOTIDE SEQUENCE [LARGE SCALE GENOMIC DNA]</scope>
    <source>
        <strain evidence="2 3">Bb-Ger1</strain>
    </source>
</reference>
<dbReference type="InterPro" id="IPR036755">
    <property type="entry name" value="SRS_dom_sf"/>
</dbReference>
<evidence type="ECO:0000313" key="3">
    <source>
        <dbReference type="Proteomes" id="UP000224006"/>
    </source>
</evidence>
<dbReference type="VEuPathDB" id="ToxoDB:BESB_033890"/>
<accession>A0A2A9MKV7</accession>
<dbReference type="KEGG" id="bbes:BESB_033890"/>
<dbReference type="SUPFAM" id="SSF74877">
    <property type="entry name" value="Major surface antigen p30, SAG1"/>
    <property type="match status" value="1"/>
</dbReference>
<proteinExistence type="predicted"/>
<sequence length="342" mass="36970">MRFLRLVVAVLQAASALSALELLSGECGSISYDEPHPGHYTCQPADNAKGIQITLRANDSSISFGCGKKTDTELKPVEKENQFYQTEQCDQPTDLDTVCVGTTLSKNPDTEEHPYKLTMGDGKREAKTIYYSCEPKVGGNAEPSGENALARSPPKVNKCIVKIIIEPKADEDTGSNQNDDSQGNGEAMKVTQCKVETVEATASSESPLAFKCDPEVSLLPAQHEKVFDGRNGECDEEVPLTSLVDAELQPPKEAEKENGVYTLKINKDPEHDTTVCYKCVASDGKESPAKPSKRSDAQHKTQCLLKVSVKGTSGAASSADSMFVRSVTFMASLVVFIFFKAS</sequence>
<dbReference type="GeneID" id="40308370"/>
<gene>
    <name evidence="2" type="ORF">BESB_033890</name>
</gene>
<name>A0A2A9MKV7_BESBE</name>
<protein>
    <recommendedName>
        <fullName evidence="4">SAG-related sequence</fullName>
    </recommendedName>
</protein>
<feature type="signal peptide" evidence="1">
    <location>
        <begin position="1"/>
        <end position="19"/>
    </location>
</feature>
<dbReference type="RefSeq" id="XP_029220940.1">
    <property type="nucleotide sequence ID" value="XM_029361975.1"/>
</dbReference>
<keyword evidence="1" id="KW-0732">Signal</keyword>
<dbReference type="AlphaFoldDB" id="A0A2A9MKV7"/>
<evidence type="ECO:0008006" key="4">
    <source>
        <dbReference type="Google" id="ProtNLM"/>
    </source>
</evidence>
<comment type="caution">
    <text evidence="2">The sequence shown here is derived from an EMBL/GenBank/DDBJ whole genome shotgun (WGS) entry which is preliminary data.</text>
</comment>